<proteinExistence type="predicted"/>
<organism evidence="2 3">
    <name type="scientific">Cruoricaptor ignavus</name>
    <dbReference type="NCBI Taxonomy" id="1118202"/>
    <lineage>
        <taxon>Bacteria</taxon>
        <taxon>Pseudomonadati</taxon>
        <taxon>Bacteroidota</taxon>
        <taxon>Flavobacteriia</taxon>
        <taxon>Flavobacteriales</taxon>
        <taxon>Weeksellaceae</taxon>
        <taxon>Cruoricaptor</taxon>
    </lineage>
</organism>
<dbReference type="PANTHER" id="PTHR39323">
    <property type="entry name" value="BLR1149 PROTEIN"/>
    <property type="match status" value="1"/>
</dbReference>
<dbReference type="AlphaFoldDB" id="A0A1M6BRU4"/>
<dbReference type="Pfam" id="PF00149">
    <property type="entry name" value="Metallophos"/>
    <property type="match status" value="1"/>
</dbReference>
<dbReference type="Proteomes" id="UP000184335">
    <property type="component" value="Unassembled WGS sequence"/>
</dbReference>
<dbReference type="InterPro" id="IPR026336">
    <property type="entry name" value="PdeM-like"/>
</dbReference>
<dbReference type="InterPro" id="IPR004843">
    <property type="entry name" value="Calcineurin-like_PHP"/>
</dbReference>
<reference evidence="2 3" key="1">
    <citation type="submission" date="2016-11" db="EMBL/GenBank/DDBJ databases">
        <authorList>
            <person name="Jaros S."/>
            <person name="Januszkiewicz K."/>
            <person name="Wedrychowicz H."/>
        </authorList>
    </citation>
    <scope>NUCLEOTIDE SEQUENCE [LARGE SCALE GENOMIC DNA]</scope>
    <source>
        <strain evidence="2 3">DSM 25479</strain>
    </source>
</reference>
<dbReference type="STRING" id="1118202.SAMN05443429_10297"/>
<dbReference type="OrthoDB" id="9795838at2"/>
<dbReference type="EMBL" id="FQYI01000002">
    <property type="protein sequence ID" value="SHI51324.1"/>
    <property type="molecule type" value="Genomic_DNA"/>
</dbReference>
<dbReference type="GO" id="GO:0016787">
    <property type="term" value="F:hydrolase activity"/>
    <property type="evidence" value="ECO:0007669"/>
    <property type="project" value="InterPro"/>
</dbReference>
<keyword evidence="3" id="KW-1185">Reference proteome</keyword>
<feature type="domain" description="Calcineurin-like phosphoesterase" evidence="1">
    <location>
        <begin position="31"/>
        <end position="126"/>
    </location>
</feature>
<protein>
    <submittedName>
        <fullName evidence="2">Putative phosphoesterase</fullName>
    </submittedName>
</protein>
<dbReference type="InterPro" id="IPR029052">
    <property type="entry name" value="Metallo-depent_PP-like"/>
</dbReference>
<dbReference type="PANTHER" id="PTHR39323:SF1">
    <property type="entry name" value="BLR1149 PROTEIN"/>
    <property type="match status" value="1"/>
</dbReference>
<dbReference type="InterPro" id="IPR024173">
    <property type="entry name" value="Pesterase_MJ0037-like"/>
</dbReference>
<dbReference type="PIRSF" id="PIRSF000887">
    <property type="entry name" value="Pesterase_MJ0037"/>
    <property type="match status" value="1"/>
</dbReference>
<accession>A0A1M6BRU4</accession>
<evidence type="ECO:0000313" key="2">
    <source>
        <dbReference type="EMBL" id="SHI51324.1"/>
    </source>
</evidence>
<dbReference type="NCBIfam" id="TIGR04123">
    <property type="entry name" value="P_estr_lig_assc"/>
    <property type="match status" value="1"/>
</dbReference>
<dbReference type="RefSeq" id="WP_073178187.1">
    <property type="nucleotide sequence ID" value="NZ_FQYI01000002.1"/>
</dbReference>
<gene>
    <name evidence="2" type="ORF">SAMN05443429_10297</name>
</gene>
<evidence type="ECO:0000313" key="3">
    <source>
        <dbReference type="Proteomes" id="UP000184335"/>
    </source>
</evidence>
<name>A0A1M6BRU4_9FLAO</name>
<sequence>MTIATREIFIENSPLILTNQRVAFLPSEKALLLSDLHIGKTAHFRKHGIAMPKDVFRKDLQRLETVLKYFQAEKIFIVGDLLHAGNNSDVEDFCRWKSYFQSVEFHLVTGNHDQISADLQEQLCLTSHKKIIELENFQLIHEFSEDSEKFQITGHIHPGILFRNRVKRLRLPCFVKTDRQLLLPAFSEFTGLDTKNTPKNGVFYAFTKDRFFEF</sequence>
<dbReference type="SUPFAM" id="SSF56300">
    <property type="entry name" value="Metallo-dependent phosphatases"/>
    <property type="match status" value="1"/>
</dbReference>
<evidence type="ECO:0000259" key="1">
    <source>
        <dbReference type="Pfam" id="PF00149"/>
    </source>
</evidence>
<dbReference type="Gene3D" id="3.60.21.10">
    <property type="match status" value="1"/>
</dbReference>